<keyword evidence="3" id="KW-1185">Reference proteome</keyword>
<dbReference type="Proteomes" id="UP000094444">
    <property type="component" value="Unassembled WGS sequence"/>
</dbReference>
<reference evidence="2" key="1">
    <citation type="submission" date="2017-09" db="EMBL/GenBank/DDBJ databases">
        <title>Polyketide synthases of a Diaporthe helianthi virulent isolate.</title>
        <authorList>
            <person name="Baroncelli R."/>
        </authorList>
    </citation>
    <scope>NUCLEOTIDE SEQUENCE [LARGE SCALE GENOMIC DNA]</scope>
    <source>
        <strain evidence="2">7/96</strain>
    </source>
</reference>
<name>A0A2P5IFC5_DIAHE</name>
<gene>
    <name evidence="2" type="ORF">DHEL01_v200421</name>
</gene>
<comment type="caution">
    <text evidence="2">The sequence shown here is derived from an EMBL/GenBank/DDBJ whole genome shotgun (WGS) entry which is preliminary data.</text>
</comment>
<accession>A0A2P5IFC5</accession>
<organism evidence="2 3">
    <name type="scientific">Diaporthe helianthi</name>
    <dbReference type="NCBI Taxonomy" id="158607"/>
    <lineage>
        <taxon>Eukaryota</taxon>
        <taxon>Fungi</taxon>
        <taxon>Dikarya</taxon>
        <taxon>Ascomycota</taxon>
        <taxon>Pezizomycotina</taxon>
        <taxon>Sordariomycetes</taxon>
        <taxon>Sordariomycetidae</taxon>
        <taxon>Diaporthales</taxon>
        <taxon>Diaporthaceae</taxon>
        <taxon>Diaporthe</taxon>
    </lineage>
</organism>
<dbReference type="OrthoDB" id="5206076at2759"/>
<feature type="coiled-coil region" evidence="1">
    <location>
        <begin position="68"/>
        <end position="102"/>
    </location>
</feature>
<evidence type="ECO:0000256" key="1">
    <source>
        <dbReference type="SAM" id="Coils"/>
    </source>
</evidence>
<protein>
    <submittedName>
        <fullName evidence="2">Uncharacterized protein</fullName>
    </submittedName>
</protein>
<dbReference type="AlphaFoldDB" id="A0A2P5IFC5"/>
<keyword evidence="1" id="KW-0175">Coiled coil</keyword>
<evidence type="ECO:0000313" key="3">
    <source>
        <dbReference type="Proteomes" id="UP000094444"/>
    </source>
</evidence>
<dbReference type="InParanoid" id="A0A2P5IFC5"/>
<proteinExistence type="predicted"/>
<evidence type="ECO:0000313" key="2">
    <source>
        <dbReference type="EMBL" id="POS81210.1"/>
    </source>
</evidence>
<sequence length="194" mass="21748">MAFQTSPGDVPRSSITVFDLGYRPGNRRDFLDQVDMGVNRRGLVKGVPLSAELSAELAVKRDELYDLINQLRLSHDAAELDLEDLTSEEEELGKSKGKLQRNLVEHAQRKEAAYARGDLNMAMGLEQAHKSLRVNLAVCLRDLNQKASELVKTIEATREKLSQIEFDTIRARQRLHVIESQLRPVSNLTGALKA</sequence>
<dbReference type="EMBL" id="MAVT02000016">
    <property type="protein sequence ID" value="POS81210.1"/>
    <property type="molecule type" value="Genomic_DNA"/>
</dbReference>